<name>A0A914VMV2_9BILA</name>
<evidence type="ECO:0000313" key="1">
    <source>
        <dbReference type="Proteomes" id="UP000887566"/>
    </source>
</evidence>
<dbReference type="AlphaFoldDB" id="A0A914VMV2"/>
<proteinExistence type="predicted"/>
<evidence type="ECO:0000313" key="2">
    <source>
        <dbReference type="WBParaSite" id="PSAMB.scaffold2198size24675.g16863.t1"/>
    </source>
</evidence>
<accession>A0A914VMV2</accession>
<organism evidence="1 2">
    <name type="scientific">Plectus sambesii</name>
    <dbReference type="NCBI Taxonomy" id="2011161"/>
    <lineage>
        <taxon>Eukaryota</taxon>
        <taxon>Metazoa</taxon>
        <taxon>Ecdysozoa</taxon>
        <taxon>Nematoda</taxon>
        <taxon>Chromadorea</taxon>
        <taxon>Plectida</taxon>
        <taxon>Plectina</taxon>
        <taxon>Plectoidea</taxon>
        <taxon>Plectidae</taxon>
        <taxon>Plectus</taxon>
    </lineage>
</organism>
<dbReference type="Proteomes" id="UP000887566">
    <property type="component" value="Unplaced"/>
</dbReference>
<keyword evidence="1" id="KW-1185">Reference proteome</keyword>
<protein>
    <submittedName>
        <fullName evidence="2">Uncharacterized protein</fullName>
    </submittedName>
</protein>
<sequence length="100" mass="11225">MGRAFVSLIKKLLNGIENLQNKEMLVGKIALDGCIRMGGAFLSLMKKQSNENQQSKETLVDNVVLDGCIRMGEVFHDLMKKLLNGIEEQQSKGMHKHKLI</sequence>
<dbReference type="WBParaSite" id="PSAMB.scaffold2198size24675.g16863.t1">
    <property type="protein sequence ID" value="PSAMB.scaffold2198size24675.g16863.t1"/>
    <property type="gene ID" value="PSAMB.scaffold2198size24675.g16863"/>
</dbReference>
<reference evidence="2" key="1">
    <citation type="submission" date="2022-11" db="UniProtKB">
        <authorList>
            <consortium name="WormBaseParasite"/>
        </authorList>
    </citation>
    <scope>IDENTIFICATION</scope>
</reference>